<dbReference type="EMBL" id="JAHRIQ010013133">
    <property type="protein sequence ID" value="MEQ2225378.1"/>
    <property type="molecule type" value="Genomic_DNA"/>
</dbReference>
<evidence type="ECO:0000256" key="1">
    <source>
        <dbReference type="SAM" id="MobiDB-lite"/>
    </source>
</evidence>
<dbReference type="Proteomes" id="UP001482620">
    <property type="component" value="Unassembled WGS sequence"/>
</dbReference>
<reference evidence="2 3" key="1">
    <citation type="submission" date="2021-06" db="EMBL/GenBank/DDBJ databases">
        <authorList>
            <person name="Palmer J.M."/>
        </authorList>
    </citation>
    <scope>NUCLEOTIDE SEQUENCE [LARGE SCALE GENOMIC DNA]</scope>
    <source>
        <strain evidence="3">if_2019</strain>
        <tissue evidence="2">Muscle</tissue>
    </source>
</reference>
<keyword evidence="3" id="KW-1185">Reference proteome</keyword>
<feature type="region of interest" description="Disordered" evidence="1">
    <location>
        <begin position="80"/>
        <end position="101"/>
    </location>
</feature>
<accession>A0ABV0SXP8</accession>
<proteinExistence type="predicted"/>
<gene>
    <name evidence="2" type="ORF">ILYODFUR_016811</name>
</gene>
<feature type="compositionally biased region" description="Low complexity" evidence="1">
    <location>
        <begin position="16"/>
        <end position="27"/>
    </location>
</feature>
<organism evidence="2 3">
    <name type="scientific">Ilyodon furcidens</name>
    <name type="common">goldbreast splitfin</name>
    <dbReference type="NCBI Taxonomy" id="33524"/>
    <lineage>
        <taxon>Eukaryota</taxon>
        <taxon>Metazoa</taxon>
        <taxon>Chordata</taxon>
        <taxon>Craniata</taxon>
        <taxon>Vertebrata</taxon>
        <taxon>Euteleostomi</taxon>
        <taxon>Actinopterygii</taxon>
        <taxon>Neopterygii</taxon>
        <taxon>Teleostei</taxon>
        <taxon>Neoteleostei</taxon>
        <taxon>Acanthomorphata</taxon>
        <taxon>Ovalentaria</taxon>
        <taxon>Atherinomorphae</taxon>
        <taxon>Cyprinodontiformes</taxon>
        <taxon>Goodeidae</taxon>
        <taxon>Ilyodon</taxon>
    </lineage>
</organism>
<feature type="region of interest" description="Disordered" evidence="1">
    <location>
        <begin position="1"/>
        <end position="56"/>
    </location>
</feature>
<evidence type="ECO:0000313" key="3">
    <source>
        <dbReference type="Proteomes" id="UP001482620"/>
    </source>
</evidence>
<evidence type="ECO:0000313" key="2">
    <source>
        <dbReference type="EMBL" id="MEQ2225378.1"/>
    </source>
</evidence>
<protein>
    <submittedName>
        <fullName evidence="2">Uncharacterized protein</fullName>
    </submittedName>
</protein>
<comment type="caution">
    <text evidence="2">The sequence shown here is derived from an EMBL/GenBank/DDBJ whole genome shotgun (WGS) entry which is preliminary data.</text>
</comment>
<sequence>MILPGVKQQVIITPESRSSSGKGSATSEFWSAEPKEPDGSHGCSSSDKPNGPAPLKAFKTNQSIIKVRLKLERCPLCSLSLQRSGPAEGPKEAHLIPDSRT</sequence>
<feature type="compositionally biased region" description="Basic and acidic residues" evidence="1">
    <location>
        <begin position="89"/>
        <end position="101"/>
    </location>
</feature>
<name>A0ABV0SXP8_9TELE</name>